<dbReference type="Proteomes" id="UP000054279">
    <property type="component" value="Unassembled WGS sequence"/>
</dbReference>
<dbReference type="OrthoDB" id="2012566at2759"/>
<dbReference type="EMBL" id="KN837203">
    <property type="protein sequence ID" value="KIJ34139.1"/>
    <property type="molecule type" value="Genomic_DNA"/>
</dbReference>
<feature type="non-terminal residue" evidence="1">
    <location>
        <position position="271"/>
    </location>
</feature>
<gene>
    <name evidence="1" type="ORF">M422DRAFT_182450</name>
</gene>
<dbReference type="SUPFAM" id="SSF48239">
    <property type="entry name" value="Terpenoid cyclases/Protein prenyltransferases"/>
    <property type="match status" value="1"/>
</dbReference>
<reference evidence="1 2" key="1">
    <citation type="submission" date="2014-06" db="EMBL/GenBank/DDBJ databases">
        <title>Evolutionary Origins and Diversification of the Mycorrhizal Mutualists.</title>
        <authorList>
            <consortium name="DOE Joint Genome Institute"/>
            <consortium name="Mycorrhizal Genomics Consortium"/>
            <person name="Kohler A."/>
            <person name="Kuo A."/>
            <person name="Nagy L.G."/>
            <person name="Floudas D."/>
            <person name="Copeland A."/>
            <person name="Barry K.W."/>
            <person name="Cichocki N."/>
            <person name="Veneault-Fourrey C."/>
            <person name="LaButti K."/>
            <person name="Lindquist E.A."/>
            <person name="Lipzen A."/>
            <person name="Lundell T."/>
            <person name="Morin E."/>
            <person name="Murat C."/>
            <person name="Riley R."/>
            <person name="Ohm R."/>
            <person name="Sun H."/>
            <person name="Tunlid A."/>
            <person name="Henrissat B."/>
            <person name="Grigoriev I.V."/>
            <person name="Hibbett D.S."/>
            <person name="Martin F."/>
        </authorList>
    </citation>
    <scope>NUCLEOTIDE SEQUENCE [LARGE SCALE GENOMIC DNA]</scope>
    <source>
        <strain evidence="1 2">SS14</strain>
    </source>
</reference>
<name>A0A0C9UH26_SPHS4</name>
<dbReference type="HOGENOM" id="CLU_019989_1_0_1"/>
<evidence type="ECO:0000313" key="2">
    <source>
        <dbReference type="Proteomes" id="UP000054279"/>
    </source>
</evidence>
<dbReference type="InterPro" id="IPR008930">
    <property type="entry name" value="Terpenoid_cyclase/PrenylTrfase"/>
</dbReference>
<proteinExistence type="predicted"/>
<dbReference type="AlphaFoldDB" id="A0A0C9UH26"/>
<keyword evidence="2" id="KW-1185">Reference proteome</keyword>
<protein>
    <submittedName>
        <fullName evidence="1">Uncharacterized protein</fullName>
    </submittedName>
</protein>
<organism evidence="1 2">
    <name type="scientific">Sphaerobolus stellatus (strain SS14)</name>
    <dbReference type="NCBI Taxonomy" id="990650"/>
    <lineage>
        <taxon>Eukaryota</taxon>
        <taxon>Fungi</taxon>
        <taxon>Dikarya</taxon>
        <taxon>Basidiomycota</taxon>
        <taxon>Agaricomycotina</taxon>
        <taxon>Agaricomycetes</taxon>
        <taxon>Phallomycetidae</taxon>
        <taxon>Geastrales</taxon>
        <taxon>Sphaerobolaceae</taxon>
        <taxon>Sphaerobolus</taxon>
    </lineage>
</organism>
<sequence length="271" mass="30899">LERACNYLLKHSKGHFSYTSTNVLYKENFAQLLILEATGNPALVDYTHHDGSWNFFQGRGILTTKEYPDDLDTTALALTIAPDISEKTRHRVMDEMLQYRNKDRIIQTYFDHSRRRIDPIVCINVLTLFYLNGRGAELSESLEWVFNILQCREYLNGTYYYVTAECFLYFFSRLLSTMIDVSATTMKSFREAVRERFGMPGDGLTISMRILAAASVGLYNHSDISTLFKLQNQDGSFEGYVYKYGTTGILIGNRGLATALAVDAIQTIFSP</sequence>
<accession>A0A0C9UH26</accession>
<evidence type="ECO:0000313" key="1">
    <source>
        <dbReference type="EMBL" id="KIJ34139.1"/>
    </source>
</evidence>